<accession>A0A0J6F057</accession>
<dbReference type="Proteomes" id="UP000053096">
    <property type="component" value="Unassembled WGS sequence"/>
</dbReference>
<dbReference type="Gene3D" id="3.90.850.10">
    <property type="entry name" value="Fumarylacetoacetase-like, C-terminal domain"/>
    <property type="match status" value="1"/>
</dbReference>
<keyword evidence="3" id="KW-0479">Metal-binding</keyword>
<accession>A0A0M7GGG2</accession>
<protein>
    <submittedName>
        <fullName evidence="7">2-keto-4-pentenoate hydratase/2-oxohepta-3-ene-1,7-dioic acid hydratase (Catechol pathway)</fullName>
    </submittedName>
    <submittedName>
        <fullName evidence="6">5-carboxymethyl-2-hydroxymuconate isomerase</fullName>
    </submittedName>
</protein>
<dbReference type="AlphaFoldDB" id="A0A0J6F057"/>
<dbReference type="InterPro" id="IPR051121">
    <property type="entry name" value="FAH"/>
</dbReference>
<dbReference type="KEGG" id="bpdz:BBN53_02835"/>
<keyword evidence="4" id="KW-0378">Hydrolase</keyword>
<dbReference type="SUPFAM" id="SSF56529">
    <property type="entry name" value="FAH"/>
    <property type="match status" value="1"/>
</dbReference>
<dbReference type="Pfam" id="PF01557">
    <property type="entry name" value="FAA_hydrolase"/>
    <property type="match status" value="1"/>
</dbReference>
<dbReference type="GO" id="GO:0019752">
    <property type="term" value="P:carboxylic acid metabolic process"/>
    <property type="evidence" value="ECO:0007669"/>
    <property type="project" value="UniProtKB-ARBA"/>
</dbReference>
<dbReference type="InterPro" id="IPR011234">
    <property type="entry name" value="Fumarylacetoacetase-like_C"/>
</dbReference>
<evidence type="ECO:0000256" key="3">
    <source>
        <dbReference type="ARBA" id="ARBA00022723"/>
    </source>
</evidence>
<dbReference type="Proteomes" id="UP000092950">
    <property type="component" value="Chromosome"/>
</dbReference>
<gene>
    <name evidence="6" type="ORF">BBN53_02835</name>
    <name evidence="7" type="ORF">ERS370011_03006</name>
</gene>
<dbReference type="RefSeq" id="WP_043209778.1">
    <property type="nucleotide sequence ID" value="NZ_CAJGUP010000080.1"/>
</dbReference>
<dbReference type="GO" id="GO:0016853">
    <property type="term" value="F:isomerase activity"/>
    <property type="evidence" value="ECO:0007669"/>
    <property type="project" value="UniProtKB-KW"/>
</dbReference>
<comment type="cofactor">
    <cofactor evidence="1">
        <name>Mg(2+)</name>
        <dbReference type="ChEBI" id="CHEBI:18420"/>
    </cofactor>
</comment>
<dbReference type="GO" id="GO:0046872">
    <property type="term" value="F:metal ion binding"/>
    <property type="evidence" value="ECO:0007669"/>
    <property type="project" value="UniProtKB-KW"/>
</dbReference>
<dbReference type="OrthoDB" id="8582489at2"/>
<keyword evidence="9" id="KW-1185">Reference proteome</keyword>
<evidence type="ECO:0000256" key="2">
    <source>
        <dbReference type="ARBA" id="ARBA00010211"/>
    </source>
</evidence>
<feature type="domain" description="Fumarylacetoacetase-like C-terminal" evidence="5">
    <location>
        <begin position="69"/>
        <end position="282"/>
    </location>
</feature>
<keyword evidence="6" id="KW-0413">Isomerase</keyword>
<dbReference type="GO" id="GO:0016787">
    <property type="term" value="F:hydrolase activity"/>
    <property type="evidence" value="ECO:0007669"/>
    <property type="project" value="UniProtKB-KW"/>
</dbReference>
<organism evidence="7 8">
    <name type="scientific">Bordetella pseudohinzii</name>
    <dbReference type="NCBI Taxonomy" id="1331258"/>
    <lineage>
        <taxon>Bacteria</taxon>
        <taxon>Pseudomonadati</taxon>
        <taxon>Pseudomonadota</taxon>
        <taxon>Betaproteobacteria</taxon>
        <taxon>Burkholderiales</taxon>
        <taxon>Alcaligenaceae</taxon>
        <taxon>Bordetella</taxon>
    </lineage>
</organism>
<proteinExistence type="inferred from homology"/>
<dbReference type="EMBL" id="CP016440">
    <property type="protein sequence ID" value="ANY14922.1"/>
    <property type="molecule type" value="Genomic_DNA"/>
</dbReference>
<comment type="similarity">
    <text evidence="2">Belongs to the FAH family.</text>
</comment>
<dbReference type="PANTHER" id="PTHR42796">
    <property type="entry name" value="FUMARYLACETOACETATE HYDROLASE DOMAIN-CONTAINING PROTEIN 2A-RELATED"/>
    <property type="match status" value="1"/>
</dbReference>
<evidence type="ECO:0000313" key="9">
    <source>
        <dbReference type="Proteomes" id="UP000092950"/>
    </source>
</evidence>
<reference evidence="7 8" key="1">
    <citation type="submission" date="2015-09" db="EMBL/GenBank/DDBJ databases">
        <authorList>
            <person name="Jackson K.R."/>
            <person name="Lunt B.L."/>
            <person name="Fisher J.N.B."/>
            <person name="Gardner A.V."/>
            <person name="Bailey M.E."/>
            <person name="Deus L.M."/>
            <person name="Earl A.S."/>
            <person name="Gibby P.D."/>
            <person name="Hartmann K.A."/>
            <person name="Liu J.E."/>
            <person name="Manci A.M."/>
            <person name="Nielsen D.A."/>
            <person name="Solomon M.B."/>
            <person name="Breakwell D.P."/>
            <person name="Burnett S.H."/>
            <person name="Grose J.H."/>
        </authorList>
    </citation>
    <scope>NUCLEOTIDE SEQUENCE [LARGE SCALE GENOMIC DNA]</scope>
    <source>
        <strain evidence="7 8">2789STDY5608636</strain>
    </source>
</reference>
<dbReference type="EMBL" id="CYTV01000008">
    <property type="protein sequence ID" value="CUI94834.1"/>
    <property type="molecule type" value="Genomic_DNA"/>
</dbReference>
<dbReference type="PANTHER" id="PTHR42796:SF4">
    <property type="entry name" value="FUMARYLACETOACETATE HYDROLASE DOMAIN-CONTAINING PROTEIN 2A"/>
    <property type="match status" value="1"/>
</dbReference>
<evidence type="ECO:0000313" key="7">
    <source>
        <dbReference type="EMBL" id="CUI94834.1"/>
    </source>
</evidence>
<sequence length="293" mass="31143">MKLVRYEAGEGPRLGEWVAGRIQPLPLASLPELLAQFEATGKLPASDASAAVAAQSVRLLAPVQPPRNLICVGWNYLKHYDESKGKREGQEVDLPDHPTLFTKLPTTIAGPHDDLPLHEAYTAKLDWEVELAVVIGKGGRDIPADEALSHVFGYTVANDLSARELQRAHGAQWFKGKSLDATCPLGPVLVTADDIPDPQGLALACRVNGAAMQEGHTSRQIFPVARIIAELSAGLTLLPGDVILTGTPEGVGAARTPPVFLRDGDVVECEVEGIGMLRNTVRAGLLRATAPAA</sequence>
<evidence type="ECO:0000259" key="5">
    <source>
        <dbReference type="Pfam" id="PF01557"/>
    </source>
</evidence>
<evidence type="ECO:0000313" key="8">
    <source>
        <dbReference type="Proteomes" id="UP000053096"/>
    </source>
</evidence>
<name>A0A0J6F057_9BORD</name>
<dbReference type="FunFam" id="3.90.850.10:FF:000002">
    <property type="entry name" value="2-hydroxyhepta-2,4-diene-1,7-dioate isomerase"/>
    <property type="match status" value="1"/>
</dbReference>
<evidence type="ECO:0000256" key="1">
    <source>
        <dbReference type="ARBA" id="ARBA00001946"/>
    </source>
</evidence>
<evidence type="ECO:0000256" key="4">
    <source>
        <dbReference type="ARBA" id="ARBA00022801"/>
    </source>
</evidence>
<evidence type="ECO:0000313" key="6">
    <source>
        <dbReference type="EMBL" id="ANY14922.1"/>
    </source>
</evidence>
<reference evidence="6 9" key="2">
    <citation type="submission" date="2016-07" db="EMBL/GenBank/DDBJ databases">
        <title>Complete genome sequences of Bordetella pseudohinzii.</title>
        <authorList>
            <person name="Spilker T."/>
            <person name="Darrah R."/>
            <person name="LiPuma J.J."/>
        </authorList>
    </citation>
    <scope>NUCLEOTIDE SEQUENCE [LARGE SCALE GENOMIC DNA]</scope>
    <source>
        <strain evidence="6 9">HI4681</strain>
    </source>
</reference>
<dbReference type="InterPro" id="IPR036663">
    <property type="entry name" value="Fumarylacetoacetase_C_sf"/>
</dbReference>